<evidence type="ECO:0000313" key="2">
    <source>
        <dbReference type="EMBL" id="KKN25127.1"/>
    </source>
</evidence>
<comment type="caution">
    <text evidence="2">The sequence shown here is derived from an EMBL/GenBank/DDBJ whole genome shotgun (WGS) entry which is preliminary data.</text>
</comment>
<dbReference type="GO" id="GO:1990351">
    <property type="term" value="C:transporter complex"/>
    <property type="evidence" value="ECO:0007669"/>
    <property type="project" value="TreeGrafter"/>
</dbReference>
<evidence type="ECO:0000259" key="1">
    <source>
        <dbReference type="Pfam" id="PF19838"/>
    </source>
</evidence>
<proteinExistence type="inferred from homology"/>
<protein>
    <recommendedName>
        <fullName evidence="1">LPS-assembly protein LptD central domain-containing protein</fullName>
    </recommendedName>
</protein>
<dbReference type="PANTHER" id="PTHR30189:SF1">
    <property type="entry name" value="LPS-ASSEMBLY PROTEIN LPTD"/>
    <property type="match status" value="1"/>
</dbReference>
<dbReference type="HAMAP" id="MF_01411">
    <property type="entry name" value="LPS_assembly_LptD"/>
    <property type="match status" value="1"/>
</dbReference>
<dbReference type="InterPro" id="IPR050218">
    <property type="entry name" value="LptD"/>
</dbReference>
<organism evidence="2">
    <name type="scientific">marine sediment metagenome</name>
    <dbReference type="NCBI Taxonomy" id="412755"/>
    <lineage>
        <taxon>unclassified sequences</taxon>
        <taxon>metagenomes</taxon>
        <taxon>ecological metagenomes</taxon>
    </lineage>
</organism>
<dbReference type="GO" id="GO:0015920">
    <property type="term" value="P:lipopolysaccharide transport"/>
    <property type="evidence" value="ECO:0007669"/>
    <property type="project" value="InterPro"/>
</dbReference>
<feature type="domain" description="LPS-assembly protein LptD central" evidence="1">
    <location>
        <begin position="127"/>
        <end position="455"/>
    </location>
</feature>
<name>A0A0F9PKT0_9ZZZZ</name>
<dbReference type="InterPro" id="IPR020889">
    <property type="entry name" value="LipoPS_assembly_LptD"/>
</dbReference>
<dbReference type="InterPro" id="IPR045659">
    <property type="entry name" value="LptD_2"/>
</dbReference>
<dbReference type="EMBL" id="LAZR01002827">
    <property type="protein sequence ID" value="KKN25127.1"/>
    <property type="molecule type" value="Genomic_DNA"/>
</dbReference>
<dbReference type="GO" id="GO:0009279">
    <property type="term" value="C:cell outer membrane"/>
    <property type="evidence" value="ECO:0007669"/>
    <property type="project" value="InterPro"/>
</dbReference>
<dbReference type="PANTHER" id="PTHR30189">
    <property type="entry name" value="LPS-ASSEMBLY PROTEIN"/>
    <property type="match status" value="1"/>
</dbReference>
<dbReference type="AlphaFoldDB" id="A0A0F9PKT0"/>
<sequence>MVFAKGNVEIHYKDVKLFADSAELNTETKDVYAVGNVLIQLPEEVVSAEEIRMNLDSLQGNLQKGFGMIQPTLFYEAENIERKDAGVYYFQKAKITSCTQPVPRWKISSSRAKFKKNDYIDMWNPVFYIKKIPIFYLPYMRYPLDEERSTGFLMPQIGFSGSKGFSYSQFFYWAMKRNMDATLNFDYYAARGLGGGFEYRYLFSGGVGGQLNLYYFNFKDDPEEESTANAYLFRLKHNQRLPLNFSLVADVDYSSSFDFLREFDNDFKRAVVSNRRSQVYLTKAWSYFNFNARISRFETYYKETDRSIIRNDLPEINFDSYKIKIFSPLYFSFASSFSRWEYGWESEYEEENHKYSQSLAFSPQLTFPFAAIPWLTLNSSFSPNINYYFQSYAPNTQEIVDEPLFSLNYGLNAEFTGPVISKIYYGAEGKAKLKHIIEPFFSYRYESPVADSDRIITQRIFYRNHYIRYGIANRFLIKKDKMPREVFSLGLVQTFYFSPEESPLQGYRVDGEIPEFSDIRGYLRFYPMGKYSLDVSAAFNPYHNTFSSLSLGANLGSPEDNVFLRVNWYKSINPYVENILGDRHQISCFGGVKIPRLSLEAQAEIDFNIQEGEFLYSAISLVYNYQCFDFRVELKVFYFREKPETQFLFSFGLGNIGKTIDFLGGMGF</sequence>
<gene>
    <name evidence="2" type="ORF">LCGC14_0888000</name>
</gene>
<dbReference type="GO" id="GO:0043165">
    <property type="term" value="P:Gram-negative-bacterium-type cell outer membrane assembly"/>
    <property type="evidence" value="ECO:0007669"/>
    <property type="project" value="InterPro"/>
</dbReference>
<reference evidence="2" key="1">
    <citation type="journal article" date="2015" name="Nature">
        <title>Complex archaea that bridge the gap between prokaryotes and eukaryotes.</title>
        <authorList>
            <person name="Spang A."/>
            <person name="Saw J.H."/>
            <person name="Jorgensen S.L."/>
            <person name="Zaremba-Niedzwiedzka K."/>
            <person name="Martijn J."/>
            <person name="Lind A.E."/>
            <person name="van Eijk R."/>
            <person name="Schleper C."/>
            <person name="Guy L."/>
            <person name="Ettema T.J."/>
        </authorList>
    </citation>
    <scope>NUCLEOTIDE SEQUENCE</scope>
</reference>
<dbReference type="Pfam" id="PF19838">
    <property type="entry name" value="LptD_2"/>
    <property type="match status" value="1"/>
</dbReference>
<accession>A0A0F9PKT0</accession>